<organism evidence="1 2">
    <name type="scientific">Hyphomonas johnsonii MHS-2</name>
    <dbReference type="NCBI Taxonomy" id="1280950"/>
    <lineage>
        <taxon>Bacteria</taxon>
        <taxon>Pseudomonadati</taxon>
        <taxon>Pseudomonadota</taxon>
        <taxon>Alphaproteobacteria</taxon>
        <taxon>Hyphomonadales</taxon>
        <taxon>Hyphomonadaceae</taxon>
        <taxon>Hyphomonas</taxon>
    </lineage>
</organism>
<dbReference type="AlphaFoldDB" id="A0A059FJJ8"/>
<proteinExistence type="predicted"/>
<protein>
    <submittedName>
        <fullName evidence="1">Uncharacterized protein</fullName>
    </submittedName>
</protein>
<sequence length="82" mass="9073">MPDLAGLAWSRDADRSRFACQFINARRQEGIFAQFSDVSSAQGARGLHFLVSAVVADCQAWNCRATLATRNHAHMVHPSEEN</sequence>
<name>A0A059FJJ8_9PROT</name>
<evidence type="ECO:0000313" key="2">
    <source>
        <dbReference type="Proteomes" id="UP000025171"/>
    </source>
</evidence>
<gene>
    <name evidence="1" type="ORF">HJO_12681</name>
</gene>
<accession>A0A059FJJ8</accession>
<evidence type="ECO:0000313" key="1">
    <source>
        <dbReference type="EMBL" id="KCZ90706.1"/>
    </source>
</evidence>
<comment type="caution">
    <text evidence="1">The sequence shown here is derived from an EMBL/GenBank/DDBJ whole genome shotgun (WGS) entry which is preliminary data.</text>
</comment>
<dbReference type="EMBL" id="ARYK01000006">
    <property type="protein sequence ID" value="KCZ90706.1"/>
    <property type="molecule type" value="Genomic_DNA"/>
</dbReference>
<dbReference type="STRING" id="1280950.HJO_12681"/>
<reference evidence="1 2" key="1">
    <citation type="journal article" date="2014" name="Antonie Van Leeuwenhoek">
        <title>Hyphomonas beringensis sp. nov. and Hyphomonas chukchiensis sp. nov., isolated from surface seawater of the Bering Sea and Chukchi Sea.</title>
        <authorList>
            <person name="Li C."/>
            <person name="Lai Q."/>
            <person name="Li G."/>
            <person name="Dong C."/>
            <person name="Wang J."/>
            <person name="Liao Y."/>
            <person name="Shao Z."/>
        </authorList>
    </citation>
    <scope>NUCLEOTIDE SEQUENCE [LARGE SCALE GENOMIC DNA]</scope>
    <source>
        <strain evidence="1 2">MHS-2</strain>
    </source>
</reference>
<keyword evidence="2" id="KW-1185">Reference proteome</keyword>
<dbReference type="Proteomes" id="UP000025171">
    <property type="component" value="Unassembled WGS sequence"/>
</dbReference>